<keyword evidence="9" id="KW-0520">NAD</keyword>
<dbReference type="CDD" id="cd08881">
    <property type="entry name" value="RHO_alpha_C_NDO-like"/>
    <property type="match status" value="1"/>
</dbReference>
<accession>A0ABV9PXX0</accession>
<dbReference type="Gene3D" id="2.102.10.10">
    <property type="entry name" value="Rieske [2Fe-2S] iron-sulphur domain"/>
    <property type="match status" value="1"/>
</dbReference>
<dbReference type="InterPro" id="IPR043266">
    <property type="entry name" value="RHO_NdoB-like_C"/>
</dbReference>
<comment type="caution">
    <text evidence="11">The sequence shown here is derived from an EMBL/GenBank/DDBJ whole genome shotgun (WGS) entry which is preliminary data.</text>
</comment>
<evidence type="ECO:0000313" key="11">
    <source>
        <dbReference type="EMBL" id="MFC4766523.1"/>
    </source>
</evidence>
<dbReference type="InterPro" id="IPR036922">
    <property type="entry name" value="Rieske_2Fe-2S_sf"/>
</dbReference>
<dbReference type="PRINTS" id="PR00090">
    <property type="entry name" value="RNGDIOXGNASE"/>
</dbReference>
<evidence type="ECO:0000256" key="5">
    <source>
        <dbReference type="ARBA" id="ARBA00022964"/>
    </source>
</evidence>
<dbReference type="Pfam" id="PF00848">
    <property type="entry name" value="Ring_hydroxyl_A"/>
    <property type="match status" value="1"/>
</dbReference>
<dbReference type="Proteomes" id="UP001596002">
    <property type="component" value="Unassembled WGS sequence"/>
</dbReference>
<name>A0ABV9PXX0_9BACL</name>
<keyword evidence="6" id="KW-0560">Oxidoreductase</keyword>
<evidence type="ECO:0000256" key="4">
    <source>
        <dbReference type="ARBA" id="ARBA00022797"/>
    </source>
</evidence>
<evidence type="ECO:0000259" key="10">
    <source>
        <dbReference type="PROSITE" id="PS51296"/>
    </source>
</evidence>
<proteinExistence type="inferred from homology"/>
<dbReference type="PROSITE" id="PS51296">
    <property type="entry name" value="RIESKE"/>
    <property type="match status" value="1"/>
</dbReference>
<evidence type="ECO:0000256" key="9">
    <source>
        <dbReference type="ARBA" id="ARBA00023027"/>
    </source>
</evidence>
<keyword evidence="8" id="KW-0411">Iron-sulfur</keyword>
<evidence type="ECO:0000256" key="3">
    <source>
        <dbReference type="ARBA" id="ARBA00022723"/>
    </source>
</evidence>
<gene>
    <name evidence="11" type="ORF">ACFO8Q_03890</name>
</gene>
<dbReference type="PANTHER" id="PTHR43756:SF1">
    <property type="entry name" value="3-PHENYLPROPIONATE_CINNAMIC ACID DIOXYGENASE SUBUNIT ALPHA"/>
    <property type="match status" value="1"/>
</dbReference>
<evidence type="ECO:0000256" key="6">
    <source>
        <dbReference type="ARBA" id="ARBA00023002"/>
    </source>
</evidence>
<reference evidence="12" key="1">
    <citation type="journal article" date="2019" name="Int. J. Syst. Evol. Microbiol.">
        <title>The Global Catalogue of Microorganisms (GCM) 10K type strain sequencing project: providing services to taxonomists for standard genome sequencing and annotation.</title>
        <authorList>
            <consortium name="The Broad Institute Genomics Platform"/>
            <consortium name="The Broad Institute Genome Sequencing Center for Infectious Disease"/>
            <person name="Wu L."/>
            <person name="Ma J."/>
        </authorList>
    </citation>
    <scope>NUCLEOTIDE SEQUENCE [LARGE SCALE GENOMIC DNA]</scope>
    <source>
        <strain evidence="12">WYCCWR 12678</strain>
    </source>
</reference>
<evidence type="ECO:0000256" key="7">
    <source>
        <dbReference type="ARBA" id="ARBA00023004"/>
    </source>
</evidence>
<keyword evidence="2" id="KW-0001">2Fe-2S</keyword>
<dbReference type="EMBL" id="JBHSHC010000023">
    <property type="protein sequence ID" value="MFC4766523.1"/>
    <property type="molecule type" value="Genomic_DNA"/>
</dbReference>
<organism evidence="11 12">
    <name type="scientific">Effusibacillus consociatus</name>
    <dbReference type="NCBI Taxonomy" id="1117041"/>
    <lineage>
        <taxon>Bacteria</taxon>
        <taxon>Bacillati</taxon>
        <taxon>Bacillota</taxon>
        <taxon>Bacilli</taxon>
        <taxon>Bacillales</taxon>
        <taxon>Alicyclobacillaceae</taxon>
        <taxon>Effusibacillus</taxon>
    </lineage>
</organism>
<dbReference type="InterPro" id="IPR017941">
    <property type="entry name" value="Rieske_2Fe-2S"/>
</dbReference>
<sequence>MSRNSLNAKMFQTLKQKMAEGLLPQWVVTDPEIYVLEIDKIFGHTWQFLAHESELKEPGSYVTRWMVNDPVLLVKTNSGEFKAYLNSCTHRGTHLCTADFGKKKTFTCPYHGWSFNLEGDLIGIVAGDKVYGQEMKKDQWSLRPIPRIGIYQGMIFGNLDPNAMPLEDYLGDMKWYFDILLGRSDGGMEVRGVPQRWVAQANWKMTFENFAADPYHVQTTHRSTVEMGISPKDPLYAGYGHQVVLGHGHGINVITSATGRSAYAFQGMPESMWPMFERNLSPEQFEILSKTTVFVGGVFPNLSFVSPVHGTEGHLHNYLNFRLWRPLGPDKIEIWCWFMIDKAAPEEYKEEAYKGYIGSFGPSGTLEQDDTEIWARMVQASKGIMARDKTLSYNNVCNYLMGFDRVEPDETFPGPGIAYPTCYLDSLSRSIHEYWLELLTRDLPIDGGKNANELEITIPN</sequence>
<evidence type="ECO:0000256" key="8">
    <source>
        <dbReference type="ARBA" id="ARBA00023014"/>
    </source>
</evidence>
<dbReference type="InterPro" id="IPR015879">
    <property type="entry name" value="Ring_hydroxy_dOase_asu_C_dom"/>
</dbReference>
<dbReference type="SUPFAM" id="SSF50022">
    <property type="entry name" value="ISP domain"/>
    <property type="match status" value="1"/>
</dbReference>
<evidence type="ECO:0000256" key="1">
    <source>
        <dbReference type="ARBA" id="ARBA00008751"/>
    </source>
</evidence>
<keyword evidence="7" id="KW-0408">Iron</keyword>
<evidence type="ECO:0000256" key="2">
    <source>
        <dbReference type="ARBA" id="ARBA00022714"/>
    </source>
</evidence>
<keyword evidence="5" id="KW-0223">Dioxygenase</keyword>
<keyword evidence="12" id="KW-1185">Reference proteome</keyword>
<dbReference type="PANTHER" id="PTHR43756">
    <property type="entry name" value="CHOLINE MONOOXYGENASE, CHLOROPLASTIC"/>
    <property type="match status" value="1"/>
</dbReference>
<dbReference type="SUPFAM" id="SSF55961">
    <property type="entry name" value="Bet v1-like"/>
    <property type="match status" value="1"/>
</dbReference>
<feature type="domain" description="Rieske" evidence="10">
    <location>
        <begin position="47"/>
        <end position="142"/>
    </location>
</feature>
<keyword evidence="4" id="KW-0058">Aromatic hydrocarbons catabolism</keyword>
<evidence type="ECO:0000313" key="12">
    <source>
        <dbReference type="Proteomes" id="UP001596002"/>
    </source>
</evidence>
<protein>
    <submittedName>
        <fullName evidence="11">Rieske 2Fe-2S domain-containing protein</fullName>
    </submittedName>
</protein>
<dbReference type="Gene3D" id="3.90.380.10">
    <property type="entry name" value="Naphthalene 1,2-dioxygenase Alpha Subunit, Chain A, domain 1"/>
    <property type="match status" value="1"/>
</dbReference>
<dbReference type="Pfam" id="PF00355">
    <property type="entry name" value="Rieske"/>
    <property type="match status" value="1"/>
</dbReference>
<dbReference type="RefSeq" id="WP_380024419.1">
    <property type="nucleotide sequence ID" value="NZ_JBHSHC010000023.1"/>
</dbReference>
<keyword evidence="3" id="KW-0479">Metal-binding</keyword>
<dbReference type="InterPro" id="IPR001663">
    <property type="entry name" value="Rng_hydr_dOase-A"/>
</dbReference>
<comment type="similarity">
    <text evidence="1">Belongs to the bacterial ring-hydroxylating dioxygenase alpha subunit family.</text>
</comment>